<reference evidence="2 3" key="1">
    <citation type="journal article" date="2016" name="Mol. Biol. Evol.">
        <title>Comparative Genomics of Early-Diverging Mushroom-Forming Fungi Provides Insights into the Origins of Lignocellulose Decay Capabilities.</title>
        <authorList>
            <person name="Nagy L.G."/>
            <person name="Riley R."/>
            <person name="Tritt A."/>
            <person name="Adam C."/>
            <person name="Daum C."/>
            <person name="Floudas D."/>
            <person name="Sun H."/>
            <person name="Yadav J.S."/>
            <person name="Pangilinan J."/>
            <person name="Larsson K.H."/>
            <person name="Matsuura K."/>
            <person name="Barry K."/>
            <person name="Labutti K."/>
            <person name="Kuo R."/>
            <person name="Ohm R.A."/>
            <person name="Bhattacharya S.S."/>
            <person name="Shirouzu T."/>
            <person name="Yoshinaga Y."/>
            <person name="Martin F.M."/>
            <person name="Grigoriev I.V."/>
            <person name="Hibbett D.S."/>
        </authorList>
    </citation>
    <scope>NUCLEOTIDE SEQUENCE [LARGE SCALE GENOMIC DNA]</scope>
    <source>
        <strain evidence="2 3">CBS 109695</strain>
    </source>
</reference>
<feature type="compositionally biased region" description="Basic and acidic residues" evidence="1">
    <location>
        <begin position="228"/>
        <end position="238"/>
    </location>
</feature>
<accession>A0A166S805</accession>
<dbReference type="EMBL" id="KV417500">
    <property type="protein sequence ID" value="KZP29125.1"/>
    <property type="molecule type" value="Genomic_DNA"/>
</dbReference>
<dbReference type="STRING" id="436010.A0A166S805"/>
<proteinExistence type="predicted"/>
<feature type="compositionally biased region" description="Polar residues" evidence="1">
    <location>
        <begin position="212"/>
        <end position="226"/>
    </location>
</feature>
<keyword evidence="3" id="KW-1185">Reference proteome</keyword>
<feature type="region of interest" description="Disordered" evidence="1">
    <location>
        <begin position="196"/>
        <end position="238"/>
    </location>
</feature>
<dbReference type="Proteomes" id="UP000076532">
    <property type="component" value="Unassembled WGS sequence"/>
</dbReference>
<evidence type="ECO:0000313" key="3">
    <source>
        <dbReference type="Proteomes" id="UP000076532"/>
    </source>
</evidence>
<protein>
    <submittedName>
        <fullName evidence="2">Uncharacterized protein</fullName>
    </submittedName>
</protein>
<organism evidence="2 3">
    <name type="scientific">Athelia psychrophila</name>
    <dbReference type="NCBI Taxonomy" id="1759441"/>
    <lineage>
        <taxon>Eukaryota</taxon>
        <taxon>Fungi</taxon>
        <taxon>Dikarya</taxon>
        <taxon>Basidiomycota</taxon>
        <taxon>Agaricomycotina</taxon>
        <taxon>Agaricomycetes</taxon>
        <taxon>Agaricomycetidae</taxon>
        <taxon>Atheliales</taxon>
        <taxon>Atheliaceae</taxon>
        <taxon>Athelia</taxon>
    </lineage>
</organism>
<feature type="compositionally biased region" description="Pro residues" evidence="1">
    <location>
        <begin position="196"/>
        <end position="207"/>
    </location>
</feature>
<gene>
    <name evidence="2" type="ORF">FIBSPDRAFT_1039117</name>
</gene>
<evidence type="ECO:0000313" key="2">
    <source>
        <dbReference type="EMBL" id="KZP29125.1"/>
    </source>
</evidence>
<name>A0A166S805_9AGAM</name>
<sequence length="238" mass="27221">MFLWNSCVMMRRDLRATDAERARFGMAAWLEVDELEAALNSHTCRLEKAFLFQGREYLFNTRTCISYEFKRFMPRATIDTGSAFYRRKAKQWLTHQAIAAQQVMLGLHTVTGQGSNGSITHQPFFVFWFMNQINRALSLWNLDRTLTVALDVSKVLIAPIDQLSAIWPCPEVHQHYNELRRLLDEACRCAGLPLPPPQEVPPAPPPLAVFAQKSSPTSQLLSSPRWGQNHDSRPVRPL</sequence>
<evidence type="ECO:0000256" key="1">
    <source>
        <dbReference type="SAM" id="MobiDB-lite"/>
    </source>
</evidence>
<dbReference type="OrthoDB" id="3252239at2759"/>
<dbReference type="AlphaFoldDB" id="A0A166S805"/>